<geneLocation type="plasmid" evidence="5 9">
    <name>pHME322</name>
</geneLocation>
<dbReference type="HOGENOM" id="CLU_406901_0_0_2"/>
<evidence type="ECO:0000313" key="3">
    <source>
        <dbReference type="EMBL" id="AHZ24068.1"/>
    </source>
</evidence>
<dbReference type="PATRIC" id="fig|523841.21.peg.8"/>
<proteinExistence type="predicted"/>
<reference evidence="4 7" key="3">
    <citation type="journal article" date="2014" name="PLoS Genet.">
        <title>Phylogenetically driven sequencing of extremely halophilic archaea reveals strategies for static and dynamic osmo-response.</title>
        <authorList>
            <person name="Becker E.A."/>
            <person name="Seitzer P.M."/>
            <person name="Tritt A."/>
            <person name="Larsen D."/>
            <person name="Krusor M."/>
            <person name="Yao A.I."/>
            <person name="Wu D."/>
            <person name="Madern D."/>
            <person name="Eisen J.A."/>
            <person name="Darling A.E."/>
            <person name="Facciotti M.T."/>
        </authorList>
    </citation>
    <scope>NUCLEOTIDE SEQUENCE [LARGE SCALE GENOMIC DNA]</scope>
    <source>
        <strain evidence="4">ATCC 33500</strain>
        <strain evidence="7">ATCC 33500 / DSM 1411 / JCM 8866 / NBRC 14739 / NCIMB 2177 / R-4</strain>
    </source>
</reference>
<name>I3RA16_HALMT</name>
<gene>
    <name evidence="2" type="ordered locus">HFX_5244</name>
    <name evidence="3" type="ORF">BM92_17830</name>
    <name evidence="4" type="ORF">C439_00040</name>
    <name evidence="5" type="ORF">E6P09_18085</name>
</gene>
<dbReference type="Proteomes" id="UP000006469">
    <property type="component" value="Plasmid pHM300"/>
</dbReference>
<reference evidence="3 8" key="4">
    <citation type="submission" date="2014-04" db="EMBL/GenBank/DDBJ databases">
        <title>Transcriptional profiles of Haloferax mediterranei on the basis of nitrogen availability.</title>
        <authorList>
            <person name="Bautista V."/>
        </authorList>
    </citation>
    <scope>NUCLEOTIDE SEQUENCE [LARGE SCALE GENOMIC DNA]</scope>
    <source>
        <strain evidence="3">ATCC 33500</strain>
        <strain evidence="8">ATCC 33500 / DSM 1411 / JCM 8866 / NBRC 14739 / NCIMB 2177 / R-4</strain>
        <plasmid evidence="3">HMPLAS2</plasmid>
        <plasmid evidence="8">Plasmid HMPLAS2</plasmid>
    </source>
</reference>
<dbReference type="EMBL" id="CP039141">
    <property type="protein sequence ID" value="QCQ77226.1"/>
    <property type="molecule type" value="Genomic_DNA"/>
</dbReference>
<reference evidence="2 6" key="2">
    <citation type="journal article" date="2012" name="J. Bacteriol.">
        <title>Complete genome sequence of the metabolically versatile halophilic archaeon Haloferax mediterranei, a poly(3-hydroxybutyrate-co-3-hydroxyvalerate) producer.</title>
        <authorList>
            <person name="Han J."/>
            <person name="Zhang F."/>
            <person name="Hou J."/>
            <person name="Liu X."/>
            <person name="Li M."/>
            <person name="Liu H."/>
            <person name="Cai L."/>
            <person name="Zhang B."/>
            <person name="Chen Y."/>
            <person name="Zhou J."/>
            <person name="Hu S."/>
            <person name="Xiang H."/>
        </authorList>
    </citation>
    <scope>NUCLEOTIDE SEQUENCE [LARGE SCALE GENOMIC DNA]</scope>
    <source>
        <strain evidence="6">ATCC 33500 / DSM 1411 / JCM 8866 / NBRC 14739 / NCIMB 2177 / R-4</strain>
        <strain evidence="2">CGMCC 1.2087</strain>
        <plasmid evidence="6">pHM300</plasmid>
    </source>
</reference>
<sequence>MSDDDLTRRRVLQGIGITGVVGVTGYGQVTNGTHFGNATVRTEREVPEDDHGDRCPPVEYNLNTGYDQTDDELIPAGSKDDDWDVTGDEKNGAGTVPRDADVVGSNSWPTTFQDSQWISFEPDSGRRLPEEDTQYEYTYCFCLNEGYRNPELTLTLQADDLVEDIRLNGNPLPFSGDGDFQGAPIEETYTSRRYFQPGENCLTVVVRDTQQVVSGVNLVGQMRAENADCDCGCGGCDLSVEKHHEGQFAFGETGTYVVEVCNDGDGECTRAAVVEDELPDGVAFASASGNDWRVSVDNGTITAVHPNPGGLAPGECLPPLVVEVEIAPFEEFPTDIELLRNCADLLGSDEDAANDTGCDEIRCLEGKHAVQGGADDEFAGGNTEATSPSQGLQERIDLPIRDFDESGINKPFAHTFEVPQPPLAGDICEATLSFRARPNGANDNNDFLSLGLWHDDGTKDEEYSWSQSMGERNTPGIFPVQWSENQTGAHETTLDLSDLYNHSQPNADLVSYLRQHGRLDVMIHDDTEVDYMDLAVTYCCGDGTEECTLSVEKTVEEPFRLGDTGTYVIEVCNDGEVPCEEGPINVTDELPDGITLARAGGNGWGISQRNGTLVAEHPNTDGLEPGECLPALYIEVEVPEEYPATDEIRNCVRLFVDDRATAEDCVQHTVTQRER</sequence>
<keyword evidence="7" id="KW-1185">Reference proteome</keyword>
<dbReference type="EMBL" id="CP007553">
    <property type="protein sequence ID" value="AHZ24068.1"/>
    <property type="molecule type" value="Genomic_DNA"/>
</dbReference>
<feature type="compositionally biased region" description="Basic and acidic residues" evidence="1">
    <location>
        <begin position="43"/>
        <end position="56"/>
    </location>
</feature>
<dbReference type="Proteomes" id="UP000299011">
    <property type="component" value="Plasmid pHME322"/>
</dbReference>
<evidence type="ECO:0000256" key="1">
    <source>
        <dbReference type="SAM" id="MobiDB-lite"/>
    </source>
</evidence>
<evidence type="ECO:0000313" key="7">
    <source>
        <dbReference type="Proteomes" id="UP000011603"/>
    </source>
</evidence>
<dbReference type="KEGG" id="hme:HFX_5244"/>
<evidence type="ECO:0000313" key="8">
    <source>
        <dbReference type="Proteomes" id="UP000027075"/>
    </source>
</evidence>
<dbReference type="Proteomes" id="UP000011603">
    <property type="component" value="Unassembled WGS sequence"/>
</dbReference>
<keyword evidence="2" id="KW-0614">Plasmid</keyword>
<evidence type="ECO:0000313" key="2">
    <source>
        <dbReference type="EMBL" id="AFK21076.1"/>
    </source>
</evidence>
<dbReference type="EMBL" id="AOLO01000001">
    <property type="protein sequence ID" value="EMA05141.1"/>
    <property type="molecule type" value="Genomic_DNA"/>
</dbReference>
<evidence type="ECO:0000313" key="9">
    <source>
        <dbReference type="Proteomes" id="UP000299011"/>
    </source>
</evidence>
<dbReference type="PROSITE" id="PS51318">
    <property type="entry name" value="TAT"/>
    <property type="match status" value="1"/>
</dbReference>
<dbReference type="OrthoDB" id="322967at2157"/>
<feature type="region of interest" description="Disordered" evidence="1">
    <location>
        <begin position="43"/>
        <end position="107"/>
    </location>
</feature>
<dbReference type="AlphaFoldDB" id="I3RA16"/>
<dbReference type="EMBL" id="CP001870">
    <property type="protein sequence ID" value="AFK21076.1"/>
    <property type="molecule type" value="Genomic_DNA"/>
</dbReference>
<evidence type="ECO:0000313" key="5">
    <source>
        <dbReference type="EMBL" id="QCQ77226.1"/>
    </source>
</evidence>
<protein>
    <submittedName>
        <fullName evidence="5">DUF11 domain-containing protein</fullName>
    </submittedName>
</protein>
<dbReference type="Proteomes" id="UP000027075">
    <property type="component" value="Plasmid HMPLAS2"/>
</dbReference>
<evidence type="ECO:0000313" key="4">
    <source>
        <dbReference type="EMBL" id="EMA05141.1"/>
    </source>
</evidence>
<dbReference type="InterPro" id="IPR051172">
    <property type="entry name" value="Chlamydia_OmcB"/>
</dbReference>
<dbReference type="InterPro" id="IPR006311">
    <property type="entry name" value="TAT_signal"/>
</dbReference>
<dbReference type="GeneID" id="40158368"/>
<reference evidence="2" key="5">
    <citation type="submission" date="2014-05" db="EMBL/GenBank/DDBJ databases">
        <authorList>
            <person name="Wang L."/>
            <person name="Yang H."/>
            <person name="Xiang H."/>
        </authorList>
    </citation>
    <scope>NUCLEOTIDE SEQUENCE</scope>
    <source>
        <strain evidence="2">CGMCC 1.2087</strain>
        <plasmid evidence="2">pHM300</plasmid>
    </source>
</reference>
<reference evidence="2" key="1">
    <citation type="journal article" date="2012" name="Appl. Environ. Microbiol.">
        <title>Identification of the haloarchaeal phasin (PhaP) that functions in polyhydroxyalkanoate accumulation and granule formation in Haloferax mediterranei.</title>
        <authorList>
            <person name="Cai S."/>
            <person name="Cai L."/>
            <person name="Liu H."/>
            <person name="Liu X."/>
            <person name="Han J."/>
            <person name="Zhou J."/>
            <person name="Xiang H."/>
        </authorList>
    </citation>
    <scope>NUCLEOTIDE SEQUENCE</scope>
    <source>
        <strain evidence="2">CGMCC 1.2087</strain>
    </source>
</reference>
<geneLocation type="plasmid" evidence="3 8">
    <name>HMPLAS2</name>
</geneLocation>
<geneLocation type="plasmid" evidence="2 6">
    <name>pHM300</name>
</geneLocation>
<reference evidence="5 9" key="6">
    <citation type="submission" date="2019-04" db="EMBL/GenBank/DDBJ databases">
        <title>Methylomes of two halophilic Archaea, Haloarcula marismortui and Haloferax mediterranei.</title>
        <authorList>
            <person name="DasSarma S."/>
            <person name="DasSarma P."/>
            <person name="DasSarma S."/>
            <person name="Fomenkov A."/>
            <person name="Vincze T."/>
            <person name="Anton B.P."/>
            <person name="Roberts R.J."/>
        </authorList>
    </citation>
    <scope>NUCLEOTIDE SEQUENCE [LARGE SCALE GENOMIC DNA]</scope>
    <source>
        <strain evidence="5">ATCC 33500</strain>
        <strain evidence="9">ATCC 33500 / DSM 1411 / JCM 8866 / NBRC 14739 / NCIMB 2177 / R-4</strain>
        <plasmid evidence="5 9">pHME322</plasmid>
    </source>
</reference>
<organism evidence="2 6">
    <name type="scientific">Haloferax mediterranei (strain ATCC 33500 / DSM 1411 / JCM 8866 / NBRC 14739 / NCIMB 2177 / R-4)</name>
    <name type="common">Halobacterium mediterranei</name>
    <dbReference type="NCBI Taxonomy" id="523841"/>
    <lineage>
        <taxon>Archaea</taxon>
        <taxon>Methanobacteriati</taxon>
        <taxon>Methanobacteriota</taxon>
        <taxon>Stenosarchaea group</taxon>
        <taxon>Halobacteria</taxon>
        <taxon>Halobacteriales</taxon>
        <taxon>Haloferacaceae</taxon>
        <taxon>Haloferax</taxon>
    </lineage>
</organism>
<dbReference type="PANTHER" id="PTHR34819">
    <property type="entry name" value="LARGE CYSTEINE-RICH PERIPLASMIC PROTEIN OMCB"/>
    <property type="match status" value="1"/>
</dbReference>
<accession>I3RA16</accession>
<dbReference type="RefSeq" id="WP_004056118.1">
    <property type="nucleotide sequence ID" value="NC_017943.1"/>
</dbReference>
<evidence type="ECO:0000313" key="6">
    <source>
        <dbReference type="Proteomes" id="UP000006469"/>
    </source>
</evidence>